<dbReference type="Pfam" id="PF00392">
    <property type="entry name" value="GntR"/>
    <property type="match status" value="1"/>
</dbReference>
<gene>
    <name evidence="5" type="ORF">ACFQVD_11850</name>
</gene>
<dbReference type="SUPFAM" id="SSF64288">
    <property type="entry name" value="Chorismate lyase-like"/>
    <property type="match status" value="1"/>
</dbReference>
<dbReference type="InterPro" id="IPR036388">
    <property type="entry name" value="WH-like_DNA-bd_sf"/>
</dbReference>
<dbReference type="PANTHER" id="PTHR44846">
    <property type="entry name" value="MANNOSYL-D-GLYCERATE TRANSPORT/METABOLISM SYSTEM REPRESSOR MNGR-RELATED"/>
    <property type="match status" value="1"/>
</dbReference>
<evidence type="ECO:0000259" key="4">
    <source>
        <dbReference type="PROSITE" id="PS50949"/>
    </source>
</evidence>
<dbReference type="RefSeq" id="WP_386368485.1">
    <property type="nucleotide sequence ID" value="NZ_JBHTEE010000001.1"/>
</dbReference>
<feature type="domain" description="HTH gntR-type" evidence="4">
    <location>
        <begin position="1"/>
        <end position="66"/>
    </location>
</feature>
<comment type="caution">
    <text evidence="5">The sequence shown here is derived from an EMBL/GenBank/DDBJ whole genome shotgun (WGS) entry which is preliminary data.</text>
</comment>
<keyword evidence="2" id="KW-0238">DNA-binding</keyword>
<keyword evidence="6" id="KW-1185">Reference proteome</keyword>
<dbReference type="Proteomes" id="UP001596514">
    <property type="component" value="Unassembled WGS sequence"/>
</dbReference>
<keyword evidence="1" id="KW-0805">Transcription regulation</keyword>
<keyword evidence="3" id="KW-0804">Transcription</keyword>
<protein>
    <submittedName>
        <fullName evidence="5">GntR family transcriptional regulator</fullName>
    </submittedName>
</protein>
<name>A0ABW2SYN5_9ACTN</name>
<dbReference type="InterPro" id="IPR050679">
    <property type="entry name" value="Bact_HTH_transcr_reg"/>
</dbReference>
<dbReference type="EMBL" id="JBHTEE010000001">
    <property type="protein sequence ID" value="MFC7600789.1"/>
    <property type="molecule type" value="Genomic_DNA"/>
</dbReference>
<accession>A0ABW2SYN5</accession>
<evidence type="ECO:0000256" key="3">
    <source>
        <dbReference type="ARBA" id="ARBA00023163"/>
    </source>
</evidence>
<dbReference type="SMART" id="SM00866">
    <property type="entry name" value="UTRA"/>
    <property type="match status" value="1"/>
</dbReference>
<organism evidence="5 6">
    <name type="scientific">Streptosporangium amethystogenes subsp. fukuiense</name>
    <dbReference type="NCBI Taxonomy" id="698418"/>
    <lineage>
        <taxon>Bacteria</taxon>
        <taxon>Bacillati</taxon>
        <taxon>Actinomycetota</taxon>
        <taxon>Actinomycetes</taxon>
        <taxon>Streptosporangiales</taxon>
        <taxon>Streptosporangiaceae</taxon>
        <taxon>Streptosporangium</taxon>
    </lineage>
</organism>
<evidence type="ECO:0000313" key="6">
    <source>
        <dbReference type="Proteomes" id="UP001596514"/>
    </source>
</evidence>
<evidence type="ECO:0000256" key="2">
    <source>
        <dbReference type="ARBA" id="ARBA00023125"/>
    </source>
</evidence>
<sequence>MQRTQRSALVRELLERFPADSKLPPEVTLASELGVSRNTLREALEELRVRGLVVRRWGIGTFMAKRPEQIEYTLSDLVSVETLLTAAGRVCRIVEQPHGKVPADDDVATALHVPRKSEVWKTDRLYFADEIPVVWVHEFLPTLLDGVSIDPRGVGDDIQAYFAQQLGIPLSHADAYLEPLVPDERTSELLDVDSSTLVVRTWQTIYTVRGHTAVYAVATFRPDILHIKFQRRPPVL</sequence>
<proteinExistence type="predicted"/>
<evidence type="ECO:0000256" key="1">
    <source>
        <dbReference type="ARBA" id="ARBA00023015"/>
    </source>
</evidence>
<reference evidence="6" key="1">
    <citation type="journal article" date="2019" name="Int. J. Syst. Evol. Microbiol.">
        <title>The Global Catalogue of Microorganisms (GCM) 10K type strain sequencing project: providing services to taxonomists for standard genome sequencing and annotation.</title>
        <authorList>
            <consortium name="The Broad Institute Genomics Platform"/>
            <consortium name="The Broad Institute Genome Sequencing Center for Infectious Disease"/>
            <person name="Wu L."/>
            <person name="Ma J."/>
        </authorList>
    </citation>
    <scope>NUCLEOTIDE SEQUENCE [LARGE SCALE GENOMIC DNA]</scope>
    <source>
        <strain evidence="6">JCM 10083</strain>
    </source>
</reference>
<dbReference type="PROSITE" id="PS50949">
    <property type="entry name" value="HTH_GNTR"/>
    <property type="match status" value="1"/>
</dbReference>
<dbReference type="CDD" id="cd07377">
    <property type="entry name" value="WHTH_GntR"/>
    <property type="match status" value="1"/>
</dbReference>
<dbReference type="InterPro" id="IPR000524">
    <property type="entry name" value="Tscrpt_reg_HTH_GntR"/>
</dbReference>
<evidence type="ECO:0000313" key="5">
    <source>
        <dbReference type="EMBL" id="MFC7600789.1"/>
    </source>
</evidence>
<dbReference type="InterPro" id="IPR011663">
    <property type="entry name" value="UTRA"/>
</dbReference>
<dbReference type="Gene3D" id="1.10.10.10">
    <property type="entry name" value="Winged helix-like DNA-binding domain superfamily/Winged helix DNA-binding domain"/>
    <property type="match status" value="1"/>
</dbReference>
<dbReference type="PRINTS" id="PR00035">
    <property type="entry name" value="HTHGNTR"/>
</dbReference>
<dbReference type="InterPro" id="IPR036390">
    <property type="entry name" value="WH_DNA-bd_sf"/>
</dbReference>
<dbReference type="InterPro" id="IPR028978">
    <property type="entry name" value="Chorismate_lyase_/UTRA_dom_sf"/>
</dbReference>
<dbReference type="SUPFAM" id="SSF46785">
    <property type="entry name" value="Winged helix' DNA-binding domain"/>
    <property type="match status" value="1"/>
</dbReference>
<dbReference type="Pfam" id="PF07702">
    <property type="entry name" value="UTRA"/>
    <property type="match status" value="1"/>
</dbReference>
<dbReference type="PANTHER" id="PTHR44846:SF17">
    <property type="entry name" value="GNTR-FAMILY TRANSCRIPTIONAL REGULATOR"/>
    <property type="match status" value="1"/>
</dbReference>
<dbReference type="Gene3D" id="3.40.1410.10">
    <property type="entry name" value="Chorismate lyase-like"/>
    <property type="match status" value="1"/>
</dbReference>
<dbReference type="SMART" id="SM00345">
    <property type="entry name" value="HTH_GNTR"/>
    <property type="match status" value="1"/>
</dbReference>